<dbReference type="EMBL" id="CP028858">
    <property type="protein sequence ID" value="AWB26828.1"/>
    <property type="molecule type" value="Genomic_DNA"/>
</dbReference>
<evidence type="ECO:0000313" key="2">
    <source>
        <dbReference type="Proteomes" id="UP000244727"/>
    </source>
</evidence>
<dbReference type="AlphaFoldDB" id="A0A2R4WZ70"/>
<name>A0A2R4WZ70_9EURY</name>
<reference evidence="1 2" key="1">
    <citation type="submission" date="2018-04" db="EMBL/GenBank/DDBJ databases">
        <title>Halococcoides cellulosivorans gen. nov., sp. nov., an extremely halophilic cellulose-utilizing haloarchaeon from hypersaline lakes.</title>
        <authorList>
            <person name="Sorokin D.Y."/>
            <person name="Toshchakov S.V."/>
            <person name="Samarov N.I."/>
            <person name="Korzhenkov A."/>
            <person name="Kublanov I.V."/>
        </authorList>
    </citation>
    <scope>NUCLEOTIDE SEQUENCE [LARGE SCALE GENOMIC DNA]</scope>
    <source>
        <strain evidence="1 2">HArcel1</strain>
    </source>
</reference>
<dbReference type="RefSeq" id="WP_108381197.1">
    <property type="nucleotide sequence ID" value="NZ_CP028858.1"/>
</dbReference>
<sequence>MTDIEPIAWTEGGYADPERDLDAASVAEMAHQSAHLLHQHGLRAGGRLAVVDGVGPSLPAVLGTLAAWSLGARVCVEPGDADVAFAPTGHALDADPARRVVRYGGDPPPDAIGFERHLWGENTVPPPESVGPETPAVDGVDHATVAAAARAVAAESDAEHVTIEGSIDGPAALVAACAVPVVAGRWVGPEGTPIDRERVERALDEASG</sequence>
<dbReference type="KEGG" id="harc:HARCEL1_03400"/>
<keyword evidence="2" id="KW-1185">Reference proteome</keyword>
<accession>A0A2R4WZ70</accession>
<evidence type="ECO:0000313" key="1">
    <source>
        <dbReference type="EMBL" id="AWB26828.1"/>
    </source>
</evidence>
<proteinExistence type="predicted"/>
<dbReference type="Proteomes" id="UP000244727">
    <property type="component" value="Chromosome"/>
</dbReference>
<organism evidence="1 2">
    <name type="scientific">Halococcoides cellulosivorans</name>
    <dbReference type="NCBI Taxonomy" id="1679096"/>
    <lineage>
        <taxon>Archaea</taxon>
        <taxon>Methanobacteriati</taxon>
        <taxon>Methanobacteriota</taxon>
        <taxon>Stenosarchaea group</taxon>
        <taxon>Halobacteria</taxon>
        <taxon>Halobacteriales</taxon>
        <taxon>Haloarculaceae</taxon>
        <taxon>Halococcoides</taxon>
    </lineage>
</organism>
<evidence type="ECO:0008006" key="3">
    <source>
        <dbReference type="Google" id="ProtNLM"/>
    </source>
</evidence>
<dbReference type="GeneID" id="36511521"/>
<protein>
    <recommendedName>
        <fullName evidence="3">Acetyl-CoA synthetase</fullName>
    </recommendedName>
</protein>
<dbReference type="SUPFAM" id="SSF56801">
    <property type="entry name" value="Acetyl-CoA synthetase-like"/>
    <property type="match status" value="1"/>
</dbReference>
<gene>
    <name evidence="1" type="ORF">HARCEL1_03400</name>
</gene>